<dbReference type="AlphaFoldDB" id="A0A8J2XU92"/>
<evidence type="ECO:0000313" key="2">
    <source>
        <dbReference type="EMBL" id="GGB10468.1"/>
    </source>
</evidence>
<evidence type="ECO:0000259" key="1">
    <source>
        <dbReference type="PROSITE" id="PS51819"/>
    </source>
</evidence>
<dbReference type="RefSeq" id="WP_229688984.1">
    <property type="nucleotide sequence ID" value="NZ_BMJC01000004.1"/>
</dbReference>
<reference evidence="2" key="1">
    <citation type="journal article" date="2014" name="Int. J. Syst. Evol. Microbiol.">
        <title>Complete genome sequence of Corynebacterium casei LMG S-19264T (=DSM 44701T), isolated from a smear-ripened cheese.</title>
        <authorList>
            <consortium name="US DOE Joint Genome Institute (JGI-PGF)"/>
            <person name="Walter F."/>
            <person name="Albersmeier A."/>
            <person name="Kalinowski J."/>
            <person name="Ruckert C."/>
        </authorList>
    </citation>
    <scope>NUCLEOTIDE SEQUENCE</scope>
    <source>
        <strain evidence="2">CGMCC 1.15448</strain>
    </source>
</reference>
<name>A0A8J2XU92_9BACT</name>
<dbReference type="InterPro" id="IPR004360">
    <property type="entry name" value="Glyas_Fos-R_dOase_dom"/>
</dbReference>
<organism evidence="2 3">
    <name type="scientific">Puia dinghuensis</name>
    <dbReference type="NCBI Taxonomy" id="1792502"/>
    <lineage>
        <taxon>Bacteria</taxon>
        <taxon>Pseudomonadati</taxon>
        <taxon>Bacteroidota</taxon>
        <taxon>Chitinophagia</taxon>
        <taxon>Chitinophagales</taxon>
        <taxon>Chitinophagaceae</taxon>
        <taxon>Puia</taxon>
    </lineage>
</organism>
<gene>
    <name evidence="2" type="ORF">GCM10011511_37550</name>
</gene>
<dbReference type="SUPFAM" id="SSF54593">
    <property type="entry name" value="Glyoxalase/Bleomycin resistance protein/Dihydroxybiphenyl dioxygenase"/>
    <property type="match status" value="1"/>
</dbReference>
<dbReference type="InterPro" id="IPR029068">
    <property type="entry name" value="Glyas_Bleomycin-R_OHBP_Dase"/>
</dbReference>
<dbReference type="InterPro" id="IPR037523">
    <property type="entry name" value="VOC_core"/>
</dbReference>
<dbReference type="Gene3D" id="3.10.180.10">
    <property type="entry name" value="2,3-Dihydroxybiphenyl 1,2-Dioxygenase, domain 1"/>
    <property type="match status" value="1"/>
</dbReference>
<dbReference type="EMBL" id="BMJC01000004">
    <property type="protein sequence ID" value="GGB10468.1"/>
    <property type="molecule type" value="Genomic_DNA"/>
</dbReference>
<reference evidence="2" key="2">
    <citation type="submission" date="2020-09" db="EMBL/GenBank/DDBJ databases">
        <authorList>
            <person name="Sun Q."/>
            <person name="Zhou Y."/>
        </authorList>
    </citation>
    <scope>NUCLEOTIDE SEQUENCE</scope>
    <source>
        <strain evidence="2">CGMCC 1.15448</strain>
    </source>
</reference>
<accession>A0A8J2XU92</accession>
<proteinExistence type="predicted"/>
<dbReference type="Proteomes" id="UP000607559">
    <property type="component" value="Unassembled WGS sequence"/>
</dbReference>
<dbReference type="PROSITE" id="PS51819">
    <property type="entry name" value="VOC"/>
    <property type="match status" value="1"/>
</dbReference>
<protein>
    <recommendedName>
        <fullName evidence="1">VOC domain-containing protein</fullName>
    </recommendedName>
</protein>
<comment type="caution">
    <text evidence="2">The sequence shown here is derived from an EMBL/GenBank/DDBJ whole genome shotgun (WGS) entry which is preliminary data.</text>
</comment>
<dbReference type="Pfam" id="PF00903">
    <property type="entry name" value="Glyoxalase"/>
    <property type="match status" value="1"/>
</dbReference>
<feature type="domain" description="VOC" evidence="1">
    <location>
        <begin position="3"/>
        <end position="127"/>
    </location>
</feature>
<sequence>MANLTYVSPFFIVTSLKASVSFYVDKLGFEVRFIGPEENPFFAIVGREEVNIMLKEITADVKPVPNHTRHKWARWDAYISAAEPDRLFEEYCSRGATFCRPLLDDHDGLRGFELEDADGYVLFFGRPKSK</sequence>
<evidence type="ECO:0000313" key="3">
    <source>
        <dbReference type="Proteomes" id="UP000607559"/>
    </source>
</evidence>
<keyword evidence="3" id="KW-1185">Reference proteome</keyword>